<evidence type="ECO:0000256" key="1">
    <source>
        <dbReference type="ARBA" id="ARBA00023002"/>
    </source>
</evidence>
<dbReference type="EMBL" id="SZWE01000001">
    <property type="protein sequence ID" value="MRU13868.1"/>
    <property type="molecule type" value="Genomic_DNA"/>
</dbReference>
<dbReference type="Gene3D" id="3.50.50.60">
    <property type="entry name" value="FAD/NAD(P)-binding domain"/>
    <property type="match status" value="1"/>
</dbReference>
<evidence type="ECO:0000313" key="4">
    <source>
        <dbReference type="Proteomes" id="UP000564704"/>
    </source>
</evidence>
<organism evidence="3 4">
    <name type="scientific">Roseovarius bejariae</name>
    <dbReference type="NCBI Taxonomy" id="2576383"/>
    <lineage>
        <taxon>Bacteria</taxon>
        <taxon>Pseudomonadati</taxon>
        <taxon>Pseudomonadota</taxon>
        <taxon>Alphaproteobacteria</taxon>
        <taxon>Rhodobacterales</taxon>
        <taxon>Roseobacteraceae</taxon>
        <taxon>Roseovarius</taxon>
    </lineage>
</organism>
<keyword evidence="1" id="KW-0560">Oxidoreductase</keyword>
<name>A0A844CYF6_9RHOB</name>
<proteinExistence type="predicted"/>
<dbReference type="RefSeq" id="WP_154148198.1">
    <property type="nucleotide sequence ID" value="NZ_SZWE01000001.1"/>
</dbReference>
<dbReference type="PANTHER" id="PTHR13847">
    <property type="entry name" value="SARCOSINE DEHYDROGENASE-RELATED"/>
    <property type="match status" value="1"/>
</dbReference>
<protein>
    <submittedName>
        <fullName evidence="3">FAD-binding oxidoreductase</fullName>
    </submittedName>
</protein>
<dbReference type="InterPro" id="IPR006076">
    <property type="entry name" value="FAD-dep_OxRdtase"/>
</dbReference>
<gene>
    <name evidence="3" type="ORF">FDP25_00300</name>
</gene>
<keyword evidence="4" id="KW-1185">Reference proteome</keyword>
<dbReference type="OrthoDB" id="9806601at2"/>
<dbReference type="GO" id="GO:0016491">
    <property type="term" value="F:oxidoreductase activity"/>
    <property type="evidence" value="ECO:0007669"/>
    <property type="project" value="UniProtKB-KW"/>
</dbReference>
<dbReference type="AlphaFoldDB" id="A0A844CYF6"/>
<accession>A0A844CYF6</accession>
<dbReference type="InterPro" id="IPR036188">
    <property type="entry name" value="FAD/NAD-bd_sf"/>
</dbReference>
<evidence type="ECO:0000259" key="2">
    <source>
        <dbReference type="Pfam" id="PF01266"/>
    </source>
</evidence>
<dbReference type="PANTHER" id="PTHR13847:SF275">
    <property type="entry name" value="GAMMA-GLUTAMYLPUTRESCINE OXIDOREDUCTASE"/>
    <property type="match status" value="1"/>
</dbReference>
<evidence type="ECO:0000313" key="3">
    <source>
        <dbReference type="EMBL" id="MRU13868.1"/>
    </source>
</evidence>
<sequence length="419" mass="44711">MKGLETLWSETTTETFTASPLQGDETADIAIIGGGFTGCSAALEAAGQGARVTLIEAQTIGHGGSGRNVGLVNAGLWLPPDEVCKILGDEAGEHLNRVLAEAPEAVFKLIYQHDIACEAKRNGTLHLAHAAKGMSELETRHGQMAKRGAPVALLDAREAQARTGTEHVHGALHDARAGTIQPLAYAKGLARAAQEQGARIYEGTPALSAMRHGEQWKIITPSGTIRAKSLLMATNAYHTNIQNMIAPKASRVNFFQLATAPLGDNIAGDILRGGEGCWDTGLIMSSVRRDTSGRIILGGMGDDAAVQANWARRKLTKLFPQLKDAEITHAWAGRISMTFDHLPRILRFGPNAFAVFGYSGRGIAPGTLFGATTARALLDGDDSVLPVVPVDRHRESLTEIKSTIFEAGARLRHMIEGRL</sequence>
<dbReference type="GO" id="GO:0005737">
    <property type="term" value="C:cytoplasm"/>
    <property type="evidence" value="ECO:0007669"/>
    <property type="project" value="TreeGrafter"/>
</dbReference>
<comment type="caution">
    <text evidence="3">The sequence shown here is derived from an EMBL/GenBank/DDBJ whole genome shotgun (WGS) entry which is preliminary data.</text>
</comment>
<feature type="domain" description="FAD dependent oxidoreductase" evidence="2">
    <location>
        <begin position="28"/>
        <end position="375"/>
    </location>
</feature>
<dbReference type="Pfam" id="PF01266">
    <property type="entry name" value="DAO"/>
    <property type="match status" value="1"/>
</dbReference>
<dbReference type="Proteomes" id="UP000564704">
    <property type="component" value="Unassembled WGS sequence"/>
</dbReference>
<dbReference type="Gene3D" id="3.30.9.10">
    <property type="entry name" value="D-Amino Acid Oxidase, subunit A, domain 2"/>
    <property type="match status" value="1"/>
</dbReference>
<dbReference type="SUPFAM" id="SSF51905">
    <property type="entry name" value="FAD/NAD(P)-binding domain"/>
    <property type="match status" value="1"/>
</dbReference>
<reference evidence="3 4" key="1">
    <citation type="submission" date="2019-05" db="EMBL/GenBank/DDBJ databases">
        <title>Roseovarius bejariae sp. nov., a moderately halophylic bacterium isolated from a saline soil in Rambla Salada (Murcia).</title>
        <authorList>
            <person name="Castro D.J."/>
            <person name="Gomez-Altuve A."/>
            <person name="Reina J.C."/>
            <person name="Rodriguez M."/>
            <person name="Sampedro I."/>
            <person name="Llamas I."/>
            <person name="Martinez-Checa F."/>
        </authorList>
    </citation>
    <scope>NUCLEOTIDE SEQUENCE [LARGE SCALE GENOMIC DNA]</scope>
    <source>
        <strain evidence="3 4">A21</strain>
    </source>
</reference>